<comment type="caution">
    <text evidence="3">The sequence shown here is derived from an EMBL/GenBank/DDBJ whole genome shotgun (WGS) entry which is preliminary data.</text>
</comment>
<gene>
    <name evidence="3" type="ORF">DI623_07075</name>
</gene>
<name>A0A2W5C4Y6_9SPHN</name>
<evidence type="ECO:0000259" key="2">
    <source>
        <dbReference type="Pfam" id="PF07589"/>
    </source>
</evidence>
<sequence>MPAQAGPFGCQNGCDYPIDLAPFFDDYSLPSDAITYVWTFRLEADDPNTTVSLSPPNQADHTTRYFDGGWTFASRDFPFRYEQVITPLLTTITVWAPKSYNNCASGGPIGEICAERFDVWGNGVDLYFNTTSDTVRLFSSITAVPEPATWAMMIGGFGLAGAALRRRANVKTARA</sequence>
<dbReference type="EMBL" id="QFNN01000030">
    <property type="protein sequence ID" value="PZO90355.1"/>
    <property type="molecule type" value="Genomic_DNA"/>
</dbReference>
<dbReference type="Pfam" id="PF07589">
    <property type="entry name" value="PEP-CTERM"/>
    <property type="match status" value="1"/>
</dbReference>
<evidence type="ECO:0000256" key="1">
    <source>
        <dbReference type="SAM" id="Phobius"/>
    </source>
</evidence>
<feature type="transmembrane region" description="Helical" evidence="1">
    <location>
        <begin position="147"/>
        <end position="164"/>
    </location>
</feature>
<proteinExistence type="predicted"/>
<keyword evidence="1" id="KW-0472">Membrane</keyword>
<keyword evidence="1" id="KW-0812">Transmembrane</keyword>
<dbReference type="Proteomes" id="UP000249066">
    <property type="component" value="Unassembled WGS sequence"/>
</dbReference>
<accession>A0A2W5C4Y6</accession>
<evidence type="ECO:0000313" key="4">
    <source>
        <dbReference type="Proteomes" id="UP000249066"/>
    </source>
</evidence>
<dbReference type="InterPro" id="IPR013424">
    <property type="entry name" value="Ice-binding_C"/>
</dbReference>
<dbReference type="AlphaFoldDB" id="A0A2W5C4Y6"/>
<feature type="domain" description="Ice-binding protein C-terminal" evidence="2">
    <location>
        <begin position="143"/>
        <end position="167"/>
    </location>
</feature>
<dbReference type="NCBIfam" id="TIGR02595">
    <property type="entry name" value="PEP_CTERM"/>
    <property type="match status" value="1"/>
</dbReference>
<organism evidence="3 4">
    <name type="scientific">Sphingomonas sanxanigenens</name>
    <dbReference type="NCBI Taxonomy" id="397260"/>
    <lineage>
        <taxon>Bacteria</taxon>
        <taxon>Pseudomonadati</taxon>
        <taxon>Pseudomonadota</taxon>
        <taxon>Alphaproteobacteria</taxon>
        <taxon>Sphingomonadales</taxon>
        <taxon>Sphingomonadaceae</taxon>
        <taxon>Sphingomonas</taxon>
    </lineage>
</organism>
<evidence type="ECO:0000313" key="3">
    <source>
        <dbReference type="EMBL" id="PZO90355.1"/>
    </source>
</evidence>
<keyword evidence="1" id="KW-1133">Transmembrane helix</keyword>
<dbReference type="NCBIfam" id="NF035944">
    <property type="entry name" value="PEPxxWA-CTERM"/>
    <property type="match status" value="1"/>
</dbReference>
<reference evidence="3 4" key="1">
    <citation type="submission" date="2017-08" db="EMBL/GenBank/DDBJ databases">
        <title>Infants hospitalized years apart are colonized by the same room-sourced microbial strains.</title>
        <authorList>
            <person name="Brooks B."/>
            <person name="Olm M.R."/>
            <person name="Firek B.A."/>
            <person name="Baker R."/>
            <person name="Thomas B.C."/>
            <person name="Morowitz M.J."/>
            <person name="Banfield J.F."/>
        </authorList>
    </citation>
    <scope>NUCLEOTIDE SEQUENCE [LARGE SCALE GENOMIC DNA]</scope>
    <source>
        <strain evidence="3">S2_018_000_R2_101</strain>
    </source>
</reference>
<protein>
    <recommendedName>
        <fullName evidence="2">Ice-binding protein C-terminal domain-containing protein</fullName>
    </recommendedName>
</protein>